<dbReference type="InterPro" id="IPR054765">
    <property type="entry name" value="SLBB_dom"/>
</dbReference>
<dbReference type="Proteomes" id="UP000094165">
    <property type="component" value="Unassembled WGS sequence"/>
</dbReference>
<feature type="domain" description="Polysaccharide export protein N-terminal" evidence="17">
    <location>
        <begin position="116"/>
        <end position="188"/>
    </location>
</feature>
<dbReference type="InterPro" id="IPR003715">
    <property type="entry name" value="Poly_export_N"/>
</dbReference>
<name>A0A1E5D2K3_9VIBR</name>
<evidence type="ECO:0000256" key="15">
    <source>
        <dbReference type="SAM" id="MobiDB-lite"/>
    </source>
</evidence>
<comment type="caution">
    <text evidence="20">The sequence shown here is derived from an EMBL/GenBank/DDBJ whole genome shotgun (WGS) entry which is preliminary data.</text>
</comment>
<evidence type="ECO:0000256" key="13">
    <source>
        <dbReference type="ARBA" id="ARBA00023237"/>
    </source>
</evidence>
<dbReference type="InterPro" id="IPR019554">
    <property type="entry name" value="Soluble_ligand-bd"/>
</dbReference>
<comment type="subcellular location">
    <subcellularLocation>
        <location evidence="1">Cell outer membrane</location>
        <topology evidence="1">Multi-pass membrane protein</topology>
    </subcellularLocation>
</comment>
<dbReference type="GO" id="GO:0006811">
    <property type="term" value="P:monoatomic ion transport"/>
    <property type="evidence" value="ECO:0007669"/>
    <property type="project" value="UniProtKB-KW"/>
</dbReference>
<accession>A0A1E5D2K3</accession>
<dbReference type="Pfam" id="PF10531">
    <property type="entry name" value="SLBB"/>
    <property type="match status" value="4"/>
</dbReference>
<keyword evidence="6" id="KW-0812">Transmembrane</keyword>
<feature type="domain" description="Soluble ligand binding" evidence="18">
    <location>
        <begin position="538"/>
        <end position="584"/>
    </location>
</feature>
<keyword evidence="4" id="KW-1134">Transmembrane beta strand</keyword>
<evidence type="ECO:0000259" key="17">
    <source>
        <dbReference type="Pfam" id="PF02563"/>
    </source>
</evidence>
<keyword evidence="13" id="KW-0998">Cell outer membrane</keyword>
<sequence length="869" mass="95092">MFSKKTVFALIASAISSGALAFNPTPAQLQQFQSLPKAQQEQLARQYGVDISVISGKGSSSANEKKAAAPQIERTTAQLKSRPASNVNKSQQLKPFGYDVLLGEPLEFTNVDNLPVPLDYVMAAGDEIKVQVYGKTSQDLSLTIDREGFIHFPDFGPLAVSGQTFEQLRTQVIDVIKQKIMGVDVVVSMGAMRAMQVFIVGETTQPGAYNVNGLTSMTQALLASGGIKETGSLRNIQLKRKGKVVATLDMYDLLLKGDTSSDVRLLAGDTLFVPAKASNVTLDGEVVRPALYELKNNTTIGQLLSIAGGAKPQAYLSQVSVRRFTSNGIQQITLDLAKSADRLFVVKDGDDIHIGQSSNSLKNAVAVRGEVVRQGAFNFTKGMRIRDVIGSIDTDLKQSADLKYALLVREKNDNRDIDVYQFNLLNAITKPHSKDNLLLAERDQLFIFDNGIELGYWFGAYANKKASAKAESVVKEYVDAETGAVILAEDTDKLEVSNDKQILSQGGEIRKTSREELLSPLIERLKAQSTFEHPARLIEISGAVKFPGIYPLPKGESISKVIAAAGGLKEQAYLKSSTLTRRNTQNDKFSVSHINFSLSDELDGNSTVTVQPQDHIVVKTQPNWQRDMMIELQGEVVFPGTYTFQRGETLQDIIQRAGGFTEFAYPQGAIFSRERLKRQEQERLDLLNLQLKQEIGGLALRRQNSSATYTTSPTDALSIADELAKAEAVGRLVINLQEAMAGYRSANVMLEKGDKLYIPALNPTISVMGEVQYASNHTFKPGMTVEDYLATAGGTKKQADTDRIYIVRADGSVDLPNNSFWFSRKEKPLAPGDTIIVPIDTDYLDGLSTLTSATQILYQIGVAWSAVKD</sequence>
<keyword evidence="8" id="KW-0625">Polysaccharide transport</keyword>
<dbReference type="Gene3D" id="3.10.560.10">
    <property type="entry name" value="Outer membrane lipoprotein wza domain like"/>
    <property type="match status" value="6"/>
</dbReference>
<comment type="similarity">
    <text evidence="2">Belongs to the BexD/CtrA/VexA family.</text>
</comment>
<evidence type="ECO:0000256" key="2">
    <source>
        <dbReference type="ARBA" id="ARBA00009450"/>
    </source>
</evidence>
<dbReference type="InterPro" id="IPR049712">
    <property type="entry name" value="Poly_export"/>
</dbReference>
<dbReference type="PANTHER" id="PTHR33619">
    <property type="entry name" value="POLYSACCHARIDE EXPORT PROTEIN GFCE-RELATED"/>
    <property type="match status" value="1"/>
</dbReference>
<dbReference type="GO" id="GO:0015288">
    <property type="term" value="F:porin activity"/>
    <property type="evidence" value="ECO:0007669"/>
    <property type="project" value="UniProtKB-KW"/>
</dbReference>
<keyword evidence="5 20" id="KW-0762">Sugar transport</keyword>
<dbReference type="Pfam" id="PF02563">
    <property type="entry name" value="Poly_export"/>
    <property type="match status" value="1"/>
</dbReference>
<feature type="signal peptide" evidence="16">
    <location>
        <begin position="1"/>
        <end position="21"/>
    </location>
</feature>
<dbReference type="RefSeq" id="WP_017052639.1">
    <property type="nucleotide sequence ID" value="NZ_AJYW02000073.1"/>
</dbReference>
<dbReference type="GO" id="GO:0015159">
    <property type="term" value="F:polysaccharide transmembrane transporter activity"/>
    <property type="evidence" value="ECO:0007669"/>
    <property type="project" value="InterPro"/>
</dbReference>
<evidence type="ECO:0000256" key="10">
    <source>
        <dbReference type="ARBA" id="ARBA00023114"/>
    </source>
</evidence>
<keyword evidence="10" id="KW-0626">Porin</keyword>
<gene>
    <name evidence="20" type="ORF">A130_14430</name>
</gene>
<evidence type="ECO:0000259" key="19">
    <source>
        <dbReference type="Pfam" id="PF22461"/>
    </source>
</evidence>
<evidence type="ECO:0000259" key="18">
    <source>
        <dbReference type="Pfam" id="PF10531"/>
    </source>
</evidence>
<feature type="chain" id="PRO_5009173445" evidence="16">
    <location>
        <begin position="22"/>
        <end position="869"/>
    </location>
</feature>
<dbReference type="AlphaFoldDB" id="A0A1E5D2K3"/>
<proteinExistence type="inferred from homology"/>
<evidence type="ECO:0000256" key="4">
    <source>
        <dbReference type="ARBA" id="ARBA00022452"/>
    </source>
</evidence>
<keyword evidence="9" id="KW-0406">Ion transport</keyword>
<evidence type="ECO:0000256" key="7">
    <source>
        <dbReference type="ARBA" id="ARBA00022729"/>
    </source>
</evidence>
<evidence type="ECO:0000256" key="14">
    <source>
        <dbReference type="ARBA" id="ARBA00023288"/>
    </source>
</evidence>
<dbReference type="GO" id="GO:0046930">
    <property type="term" value="C:pore complex"/>
    <property type="evidence" value="ECO:0007669"/>
    <property type="project" value="UniProtKB-KW"/>
</dbReference>
<reference evidence="20 21" key="1">
    <citation type="journal article" date="2012" name="Science">
        <title>Ecological populations of bacteria act as socially cohesive units of antibiotic production and resistance.</title>
        <authorList>
            <person name="Cordero O.X."/>
            <person name="Wildschutte H."/>
            <person name="Kirkup B."/>
            <person name="Proehl S."/>
            <person name="Ngo L."/>
            <person name="Hussain F."/>
            <person name="Le Roux F."/>
            <person name="Mincer T."/>
            <person name="Polz M.F."/>
        </authorList>
    </citation>
    <scope>NUCLEOTIDE SEQUENCE [LARGE SCALE GENOMIC DNA]</scope>
    <source>
        <strain evidence="20 21">FF-238</strain>
    </source>
</reference>
<dbReference type="GO" id="GO:0009279">
    <property type="term" value="C:cell outer membrane"/>
    <property type="evidence" value="ECO:0007669"/>
    <property type="project" value="UniProtKB-SubCell"/>
</dbReference>
<dbReference type="EMBL" id="AJYW02000073">
    <property type="protein sequence ID" value="OEE77723.1"/>
    <property type="molecule type" value="Genomic_DNA"/>
</dbReference>
<evidence type="ECO:0000313" key="21">
    <source>
        <dbReference type="Proteomes" id="UP000094165"/>
    </source>
</evidence>
<evidence type="ECO:0000256" key="5">
    <source>
        <dbReference type="ARBA" id="ARBA00022597"/>
    </source>
</evidence>
<feature type="domain" description="Soluble ligand binding" evidence="18">
    <location>
        <begin position="633"/>
        <end position="666"/>
    </location>
</feature>
<evidence type="ECO:0000256" key="12">
    <source>
        <dbReference type="ARBA" id="ARBA00023139"/>
    </source>
</evidence>
<feature type="domain" description="Soluble ligand binding" evidence="18">
    <location>
        <begin position="765"/>
        <end position="812"/>
    </location>
</feature>
<evidence type="ECO:0000256" key="16">
    <source>
        <dbReference type="SAM" id="SignalP"/>
    </source>
</evidence>
<evidence type="ECO:0000256" key="9">
    <source>
        <dbReference type="ARBA" id="ARBA00023065"/>
    </source>
</evidence>
<keyword evidence="7 16" id="KW-0732">Signal</keyword>
<dbReference type="PANTHER" id="PTHR33619:SF3">
    <property type="entry name" value="POLYSACCHARIDE EXPORT PROTEIN GFCE-RELATED"/>
    <property type="match status" value="1"/>
</dbReference>
<keyword evidence="11" id="KW-0472">Membrane</keyword>
<feature type="domain" description="Soluble ligand binding" evidence="18">
    <location>
        <begin position="280"/>
        <end position="328"/>
    </location>
</feature>
<evidence type="ECO:0000256" key="8">
    <source>
        <dbReference type="ARBA" id="ARBA00023047"/>
    </source>
</evidence>
<keyword evidence="12" id="KW-0564">Palmitate</keyword>
<keyword evidence="3" id="KW-0813">Transport</keyword>
<evidence type="ECO:0000256" key="3">
    <source>
        <dbReference type="ARBA" id="ARBA00022448"/>
    </source>
</evidence>
<protein>
    <submittedName>
        <fullName evidence="20">Sugar transporter</fullName>
    </submittedName>
</protein>
<evidence type="ECO:0000256" key="6">
    <source>
        <dbReference type="ARBA" id="ARBA00022692"/>
    </source>
</evidence>
<feature type="domain" description="SLBB" evidence="19">
    <location>
        <begin position="196"/>
        <end position="273"/>
    </location>
</feature>
<feature type="compositionally biased region" description="Polar residues" evidence="15">
    <location>
        <begin position="73"/>
        <end position="87"/>
    </location>
</feature>
<organism evidence="20 21">
    <name type="scientific">Vibrio genomosp. F6 str. FF-238</name>
    <dbReference type="NCBI Taxonomy" id="1191298"/>
    <lineage>
        <taxon>Bacteria</taxon>
        <taxon>Pseudomonadati</taxon>
        <taxon>Pseudomonadota</taxon>
        <taxon>Gammaproteobacteria</taxon>
        <taxon>Vibrionales</taxon>
        <taxon>Vibrionaceae</taxon>
        <taxon>Vibrio</taxon>
    </lineage>
</organism>
<evidence type="ECO:0000313" key="20">
    <source>
        <dbReference type="EMBL" id="OEE77723.1"/>
    </source>
</evidence>
<evidence type="ECO:0000256" key="11">
    <source>
        <dbReference type="ARBA" id="ARBA00023136"/>
    </source>
</evidence>
<keyword evidence="14" id="KW-0449">Lipoprotein</keyword>
<keyword evidence="21" id="KW-1185">Reference proteome</keyword>
<feature type="region of interest" description="Disordered" evidence="15">
    <location>
        <begin position="57"/>
        <end position="87"/>
    </location>
</feature>
<evidence type="ECO:0000256" key="1">
    <source>
        <dbReference type="ARBA" id="ARBA00004571"/>
    </source>
</evidence>
<dbReference type="Pfam" id="PF22461">
    <property type="entry name" value="SLBB_2"/>
    <property type="match status" value="1"/>
</dbReference>